<dbReference type="EMBL" id="JACHKF010000001">
    <property type="protein sequence ID" value="MBB6568411.1"/>
    <property type="molecule type" value="Genomic_DNA"/>
</dbReference>
<dbReference type="RefSeq" id="WP_337796548.1">
    <property type="nucleotide sequence ID" value="NZ_BAAAGT010000007.1"/>
</dbReference>
<dbReference type="AlphaFoldDB" id="A0A841SEF8"/>
<accession>A0A841SEF8</accession>
<organism evidence="1 2">
    <name type="scientific">Kribbella sandramycini</name>
    <dbReference type="NCBI Taxonomy" id="60450"/>
    <lineage>
        <taxon>Bacteria</taxon>
        <taxon>Bacillati</taxon>
        <taxon>Actinomycetota</taxon>
        <taxon>Actinomycetes</taxon>
        <taxon>Propionibacteriales</taxon>
        <taxon>Kribbellaceae</taxon>
        <taxon>Kribbella</taxon>
    </lineage>
</organism>
<proteinExistence type="predicted"/>
<comment type="caution">
    <text evidence="1">The sequence shown here is derived from an EMBL/GenBank/DDBJ whole genome shotgun (WGS) entry which is preliminary data.</text>
</comment>
<sequence length="55" mass="6210">MEELYLVEIEPEVRAWLESLPAKHFLKIDEFVGLLARSAQSLGEPICTPSRRGSP</sequence>
<evidence type="ECO:0000313" key="2">
    <source>
        <dbReference type="Proteomes" id="UP000553957"/>
    </source>
</evidence>
<protein>
    <submittedName>
        <fullName evidence="1">Uncharacterized protein</fullName>
    </submittedName>
</protein>
<evidence type="ECO:0000313" key="1">
    <source>
        <dbReference type="EMBL" id="MBB6568411.1"/>
    </source>
</evidence>
<dbReference type="Proteomes" id="UP000553957">
    <property type="component" value="Unassembled WGS sequence"/>
</dbReference>
<reference evidence="1 2" key="1">
    <citation type="submission" date="2020-08" db="EMBL/GenBank/DDBJ databases">
        <title>Sequencing the genomes of 1000 actinobacteria strains.</title>
        <authorList>
            <person name="Klenk H.-P."/>
        </authorList>
    </citation>
    <scope>NUCLEOTIDE SEQUENCE [LARGE SCALE GENOMIC DNA]</scope>
    <source>
        <strain evidence="1 2">DSM 15626</strain>
    </source>
</reference>
<gene>
    <name evidence="1" type="ORF">HNR71_004048</name>
</gene>
<name>A0A841SEF8_9ACTN</name>